<evidence type="ECO:0000313" key="1">
    <source>
        <dbReference type="EMBL" id="SQA98720.1"/>
    </source>
</evidence>
<sequence length="43" mass="4829">MMILITSKADGRNQRTANKCLAARTMARQPPEDPEEQQVVSKN</sequence>
<name>A0A2X2V9V3_9ENTR</name>
<proteinExistence type="predicted"/>
<dbReference type="AlphaFoldDB" id="A0A2X2V9V3"/>
<protein>
    <submittedName>
        <fullName evidence="1">Uncharacterized protein</fullName>
    </submittedName>
</protein>
<reference evidence="1 2" key="1">
    <citation type="submission" date="2018-06" db="EMBL/GenBank/DDBJ databases">
        <authorList>
            <consortium name="Pathogen Informatics"/>
            <person name="Doyle S."/>
        </authorList>
    </citation>
    <scope>NUCLEOTIDE SEQUENCE [LARGE SCALE GENOMIC DNA]</scope>
    <source>
        <strain evidence="1 2">NCTC12120</strain>
    </source>
</reference>
<dbReference type="Proteomes" id="UP000251197">
    <property type="component" value="Unassembled WGS sequence"/>
</dbReference>
<gene>
    <name evidence="1" type="ORF">NCTC12120_02616</name>
</gene>
<accession>A0A2X2V9V3</accession>
<organism evidence="1 2">
    <name type="scientific">Cedecea neteri</name>
    <dbReference type="NCBI Taxonomy" id="158822"/>
    <lineage>
        <taxon>Bacteria</taxon>
        <taxon>Pseudomonadati</taxon>
        <taxon>Pseudomonadota</taxon>
        <taxon>Gammaproteobacteria</taxon>
        <taxon>Enterobacterales</taxon>
        <taxon>Enterobacteriaceae</taxon>
        <taxon>Cedecea</taxon>
    </lineage>
</organism>
<dbReference type="EMBL" id="UAVU01000003">
    <property type="protein sequence ID" value="SQA98720.1"/>
    <property type="molecule type" value="Genomic_DNA"/>
</dbReference>
<evidence type="ECO:0000313" key="2">
    <source>
        <dbReference type="Proteomes" id="UP000251197"/>
    </source>
</evidence>